<gene>
    <name evidence="3" type="ORF">GCM10010226_22640</name>
</gene>
<feature type="region of interest" description="Disordered" evidence="1">
    <location>
        <begin position="149"/>
        <end position="183"/>
    </location>
</feature>
<proteinExistence type="predicted"/>
<dbReference type="EMBL" id="BMSA01000004">
    <property type="protein sequence ID" value="GGT45352.1"/>
    <property type="molecule type" value="Genomic_DNA"/>
</dbReference>
<keyword evidence="2" id="KW-0812">Transmembrane</keyword>
<reference evidence="3" key="2">
    <citation type="submission" date="2020-09" db="EMBL/GenBank/DDBJ databases">
        <authorList>
            <person name="Sun Q."/>
            <person name="Ohkuma M."/>
        </authorList>
    </citation>
    <scope>NUCLEOTIDE SEQUENCE</scope>
    <source>
        <strain evidence="3">JCM 4125</strain>
    </source>
</reference>
<sequence length="183" mass="19026">MLVLLAMVTLLATPVWCVAIVVKLVSLALPGRRPGRARQLRWFAAMTAAGALGLYLMAAGAVAYNVHDTRSGADSSPAHACRDGFPRDTVEHLVGHRASYVPPRFDCVRDDGTTYPSSGTYAWWNLLTVGFAVVAAGLAAAARYVRARRPSAQARDSGPSEAPVGGTSGTAGAQGSGARESGT</sequence>
<feature type="transmembrane region" description="Helical" evidence="2">
    <location>
        <begin position="6"/>
        <end position="30"/>
    </location>
</feature>
<evidence type="ECO:0000256" key="1">
    <source>
        <dbReference type="SAM" id="MobiDB-lite"/>
    </source>
</evidence>
<evidence type="ECO:0000313" key="3">
    <source>
        <dbReference type="EMBL" id="GGT45352.1"/>
    </source>
</evidence>
<organism evidence="3 4">
    <name type="scientific">Streptomyces phaeofaciens</name>
    <dbReference type="NCBI Taxonomy" id="68254"/>
    <lineage>
        <taxon>Bacteria</taxon>
        <taxon>Bacillati</taxon>
        <taxon>Actinomycetota</taxon>
        <taxon>Actinomycetes</taxon>
        <taxon>Kitasatosporales</taxon>
        <taxon>Streptomycetaceae</taxon>
        <taxon>Streptomyces</taxon>
    </lineage>
</organism>
<reference evidence="3" key="1">
    <citation type="journal article" date="2014" name="Int. J. Syst. Evol. Microbiol.">
        <title>Complete genome sequence of Corynebacterium casei LMG S-19264T (=DSM 44701T), isolated from a smear-ripened cheese.</title>
        <authorList>
            <consortium name="US DOE Joint Genome Institute (JGI-PGF)"/>
            <person name="Walter F."/>
            <person name="Albersmeier A."/>
            <person name="Kalinowski J."/>
            <person name="Ruckert C."/>
        </authorList>
    </citation>
    <scope>NUCLEOTIDE SEQUENCE</scope>
    <source>
        <strain evidence="3">JCM 4125</strain>
    </source>
</reference>
<feature type="transmembrane region" description="Helical" evidence="2">
    <location>
        <begin position="42"/>
        <end position="64"/>
    </location>
</feature>
<evidence type="ECO:0000313" key="4">
    <source>
        <dbReference type="Proteomes" id="UP000646776"/>
    </source>
</evidence>
<evidence type="ECO:0000256" key="2">
    <source>
        <dbReference type="SAM" id="Phobius"/>
    </source>
</evidence>
<keyword evidence="2" id="KW-1133">Transmembrane helix</keyword>
<protein>
    <submittedName>
        <fullName evidence="3">Uncharacterized protein</fullName>
    </submittedName>
</protein>
<dbReference type="RefSeq" id="WP_189710368.1">
    <property type="nucleotide sequence ID" value="NZ_BMSA01000004.1"/>
</dbReference>
<keyword evidence="4" id="KW-1185">Reference proteome</keyword>
<name>A0A918LT34_9ACTN</name>
<accession>A0A918LT34</accession>
<keyword evidence="2" id="KW-0472">Membrane</keyword>
<dbReference type="AlphaFoldDB" id="A0A918LT34"/>
<feature type="transmembrane region" description="Helical" evidence="2">
    <location>
        <begin position="121"/>
        <end position="145"/>
    </location>
</feature>
<dbReference type="Proteomes" id="UP000646776">
    <property type="component" value="Unassembled WGS sequence"/>
</dbReference>
<comment type="caution">
    <text evidence="3">The sequence shown here is derived from an EMBL/GenBank/DDBJ whole genome shotgun (WGS) entry which is preliminary data.</text>
</comment>
<feature type="compositionally biased region" description="Gly residues" evidence="1">
    <location>
        <begin position="166"/>
        <end position="175"/>
    </location>
</feature>